<evidence type="ECO:0000256" key="8">
    <source>
        <dbReference type="ARBA" id="ARBA00022840"/>
    </source>
</evidence>
<dbReference type="GO" id="GO:0005524">
    <property type="term" value="F:ATP binding"/>
    <property type="evidence" value="ECO:0007669"/>
    <property type="project" value="UniProtKB-KW"/>
</dbReference>
<comment type="similarity">
    <text evidence="3 11">Belongs to the phosphoglycerate kinase family.</text>
</comment>
<comment type="caution">
    <text evidence="13">The sequence shown here is derived from an EMBL/GenBank/DDBJ whole genome shotgun (WGS) entry which is preliminary data.</text>
</comment>
<dbReference type="AlphaFoldDB" id="A0A3R7N662"/>
<comment type="pathway">
    <text evidence="11">Carbohydrate degradation; glycolysis; pyruvate from D-glyceraldehyde 3-phosphate: step 2/5.</text>
</comment>
<dbReference type="InterPro" id="IPR036043">
    <property type="entry name" value="Phosphoglycerate_kinase_sf"/>
</dbReference>
<dbReference type="GO" id="GO:0006096">
    <property type="term" value="P:glycolytic process"/>
    <property type="evidence" value="ECO:0007669"/>
    <property type="project" value="UniProtKB-UniPathway"/>
</dbReference>
<evidence type="ECO:0000256" key="11">
    <source>
        <dbReference type="RuleBase" id="RU000532"/>
    </source>
</evidence>
<evidence type="ECO:0000256" key="10">
    <source>
        <dbReference type="ARBA" id="ARBA00023152"/>
    </source>
</evidence>
<evidence type="ECO:0000256" key="2">
    <source>
        <dbReference type="ARBA" id="ARBA00001946"/>
    </source>
</evidence>
<dbReference type="GO" id="GO:0005829">
    <property type="term" value="C:cytosol"/>
    <property type="evidence" value="ECO:0007669"/>
    <property type="project" value="TreeGrafter"/>
</dbReference>
<protein>
    <recommendedName>
        <fullName evidence="4 11">Phosphoglycerate kinase</fullName>
        <ecNumber evidence="4 11">2.7.2.3</ecNumber>
    </recommendedName>
</protein>
<evidence type="ECO:0000256" key="5">
    <source>
        <dbReference type="ARBA" id="ARBA00022679"/>
    </source>
</evidence>
<reference evidence="13 14" key="1">
    <citation type="journal article" date="2018" name="BMC Genomics">
        <title>Genomic comparison of Trypanosoma conorhini and Trypanosoma rangeli to Trypanosoma cruzi strains of high and low virulence.</title>
        <authorList>
            <person name="Bradwell K.R."/>
            <person name="Koparde V.N."/>
            <person name="Matveyev A.V."/>
            <person name="Serrano M.G."/>
            <person name="Alves J.M."/>
            <person name="Parikh H."/>
            <person name="Huang B."/>
            <person name="Lee V."/>
            <person name="Espinosa-Alvarez O."/>
            <person name="Ortiz P.A."/>
            <person name="Costa-Martins A.G."/>
            <person name="Teixeira M.M."/>
            <person name="Buck G.A."/>
        </authorList>
    </citation>
    <scope>NUCLEOTIDE SEQUENCE [LARGE SCALE GENOMIC DNA]</scope>
    <source>
        <strain evidence="13 14">025E</strain>
    </source>
</reference>
<gene>
    <name evidence="13" type="ORF">Tco025E_01746</name>
</gene>
<comment type="subunit">
    <text evidence="12">Monomer.</text>
</comment>
<proteinExistence type="inferred from homology"/>
<evidence type="ECO:0000256" key="9">
    <source>
        <dbReference type="ARBA" id="ARBA00022842"/>
    </source>
</evidence>
<keyword evidence="7 11" id="KW-0418">Kinase</keyword>
<dbReference type="PANTHER" id="PTHR11406">
    <property type="entry name" value="PHOSPHOGLYCERATE KINASE"/>
    <property type="match status" value="1"/>
</dbReference>
<evidence type="ECO:0000256" key="1">
    <source>
        <dbReference type="ARBA" id="ARBA00000642"/>
    </source>
</evidence>
<dbReference type="Pfam" id="PF00162">
    <property type="entry name" value="PGK"/>
    <property type="match status" value="1"/>
</dbReference>
<dbReference type="OrthoDB" id="275353at2759"/>
<feature type="non-terminal residue" evidence="13">
    <location>
        <position position="125"/>
    </location>
</feature>
<keyword evidence="14" id="KW-1185">Reference proteome</keyword>
<keyword evidence="6" id="KW-0547">Nucleotide-binding</keyword>
<evidence type="ECO:0000256" key="12">
    <source>
        <dbReference type="RuleBase" id="RU000696"/>
    </source>
</evidence>
<evidence type="ECO:0000256" key="7">
    <source>
        <dbReference type="ARBA" id="ARBA00022777"/>
    </source>
</evidence>
<dbReference type="InterPro" id="IPR015824">
    <property type="entry name" value="Phosphoglycerate_kinase_N"/>
</dbReference>
<evidence type="ECO:0000256" key="4">
    <source>
        <dbReference type="ARBA" id="ARBA00013061"/>
    </source>
</evidence>
<evidence type="ECO:0000256" key="3">
    <source>
        <dbReference type="ARBA" id="ARBA00008982"/>
    </source>
</evidence>
<dbReference type="RefSeq" id="XP_029231247.1">
    <property type="nucleotide sequence ID" value="XM_029368683.1"/>
</dbReference>
<evidence type="ECO:0000256" key="6">
    <source>
        <dbReference type="ARBA" id="ARBA00022741"/>
    </source>
</evidence>
<dbReference type="GeneID" id="40315357"/>
<dbReference type="PRINTS" id="PR00477">
    <property type="entry name" value="PHGLYCKINASE"/>
</dbReference>
<evidence type="ECO:0000313" key="13">
    <source>
        <dbReference type="EMBL" id="RNF26041.1"/>
    </source>
</evidence>
<keyword evidence="10" id="KW-0324">Glycolysis</keyword>
<dbReference type="GO" id="GO:0004618">
    <property type="term" value="F:phosphoglycerate kinase activity"/>
    <property type="evidence" value="ECO:0007669"/>
    <property type="project" value="UniProtKB-EC"/>
</dbReference>
<accession>A0A3R7N662</accession>
<dbReference type="SUPFAM" id="SSF53748">
    <property type="entry name" value="Phosphoglycerate kinase"/>
    <property type="match status" value="1"/>
</dbReference>
<keyword evidence="9" id="KW-0460">Magnesium</keyword>
<dbReference type="Gene3D" id="3.40.50.1260">
    <property type="entry name" value="Phosphoglycerate kinase, N-terminal domain"/>
    <property type="match status" value="1"/>
</dbReference>
<organism evidence="13 14">
    <name type="scientific">Trypanosoma conorhini</name>
    <dbReference type="NCBI Taxonomy" id="83891"/>
    <lineage>
        <taxon>Eukaryota</taxon>
        <taxon>Discoba</taxon>
        <taxon>Euglenozoa</taxon>
        <taxon>Kinetoplastea</taxon>
        <taxon>Metakinetoplastina</taxon>
        <taxon>Trypanosomatida</taxon>
        <taxon>Trypanosomatidae</taxon>
        <taxon>Trypanosoma</taxon>
    </lineage>
</organism>
<dbReference type="GO" id="GO:0043531">
    <property type="term" value="F:ADP binding"/>
    <property type="evidence" value="ECO:0007669"/>
    <property type="project" value="TreeGrafter"/>
</dbReference>
<dbReference type="GO" id="GO:0006094">
    <property type="term" value="P:gluconeogenesis"/>
    <property type="evidence" value="ECO:0007669"/>
    <property type="project" value="TreeGrafter"/>
</dbReference>
<name>A0A3R7N662_9TRYP</name>
<dbReference type="UniPathway" id="UPA00109">
    <property type="reaction ID" value="UER00185"/>
</dbReference>
<dbReference type="FunFam" id="3.40.50.1260:FF:000005">
    <property type="entry name" value="Phosphoglycerate kinase"/>
    <property type="match status" value="1"/>
</dbReference>
<dbReference type="InterPro" id="IPR015911">
    <property type="entry name" value="Phosphoglycerate_kinase_CS"/>
</dbReference>
<comment type="cofactor">
    <cofactor evidence="2">
        <name>Mg(2+)</name>
        <dbReference type="ChEBI" id="CHEBI:18420"/>
    </cofactor>
</comment>
<dbReference type="EC" id="2.7.2.3" evidence="4 11"/>
<dbReference type="EMBL" id="MKKU01000060">
    <property type="protein sequence ID" value="RNF26041.1"/>
    <property type="molecule type" value="Genomic_DNA"/>
</dbReference>
<dbReference type="PROSITE" id="PS00111">
    <property type="entry name" value="PGLYCERATE_KINASE"/>
    <property type="match status" value="1"/>
</dbReference>
<dbReference type="InterPro" id="IPR001576">
    <property type="entry name" value="Phosphoglycerate_kinase"/>
</dbReference>
<dbReference type="Proteomes" id="UP000284403">
    <property type="component" value="Unassembled WGS sequence"/>
</dbReference>
<keyword evidence="5 11" id="KW-0808">Transferase</keyword>
<comment type="catalytic activity">
    <reaction evidence="1 11">
        <text>(2R)-3-phosphoglycerate + ATP = (2R)-3-phospho-glyceroyl phosphate + ADP</text>
        <dbReference type="Rhea" id="RHEA:14801"/>
        <dbReference type="ChEBI" id="CHEBI:30616"/>
        <dbReference type="ChEBI" id="CHEBI:57604"/>
        <dbReference type="ChEBI" id="CHEBI:58272"/>
        <dbReference type="ChEBI" id="CHEBI:456216"/>
        <dbReference type="EC" id="2.7.2.3"/>
    </reaction>
</comment>
<sequence length="125" mass="13212">MALKEKKNIDHIDVKGKRVLLRVDFNVPVKDGVITNDHRIRSALPTIQKVLESGGSCVLMSHLGRPKGVSMTAAAASGGSSVPGYEAGATLEPVAKRLKELLNLPVAFAQDCLNAASIVEDLQPG</sequence>
<keyword evidence="8" id="KW-0067">ATP-binding</keyword>
<dbReference type="PANTHER" id="PTHR11406:SF23">
    <property type="entry name" value="PHOSPHOGLYCERATE KINASE 1, CHLOROPLASTIC-RELATED"/>
    <property type="match status" value="1"/>
</dbReference>
<evidence type="ECO:0000313" key="14">
    <source>
        <dbReference type="Proteomes" id="UP000284403"/>
    </source>
</evidence>